<dbReference type="EMBL" id="PP965177">
    <property type="protein sequence ID" value="XDJ02568.1"/>
    <property type="molecule type" value="Genomic_DNA"/>
</dbReference>
<keyword evidence="1" id="KW-0472">Membrane</keyword>
<keyword evidence="1" id="KW-1133">Transmembrane helix</keyword>
<feature type="transmembrane region" description="Helical" evidence="1">
    <location>
        <begin position="12"/>
        <end position="34"/>
    </location>
</feature>
<accession>A0AB39C7R2</accession>
<evidence type="ECO:0000313" key="2">
    <source>
        <dbReference type="EMBL" id="XDJ02568.1"/>
    </source>
</evidence>
<sequence>MFEKKHEVKYSTFDLILINVSCFVTGGLIGYGALELAIKIFG</sequence>
<protein>
    <submittedName>
        <fullName evidence="2">Membrane protein</fullName>
    </submittedName>
</protein>
<reference evidence="2" key="1">
    <citation type="submission" date="2024-06" db="EMBL/GenBank/DDBJ databases">
        <authorList>
            <person name="Lee H."/>
            <person name="Agrawal S."/>
        </authorList>
    </citation>
    <scope>NUCLEOTIDE SEQUENCE</scope>
</reference>
<organism evidence="2">
    <name type="scientific">Bacillus phage KoopaTroopa</name>
    <dbReference type="NCBI Taxonomy" id="3234046"/>
    <lineage>
        <taxon>Viruses</taxon>
        <taxon>Duplodnaviria</taxon>
        <taxon>Heunggongvirae</taxon>
        <taxon>Uroviricota</taxon>
        <taxon>Caudoviricetes</taxon>
    </lineage>
</organism>
<evidence type="ECO:0000256" key="1">
    <source>
        <dbReference type="SAM" id="Phobius"/>
    </source>
</evidence>
<name>A0AB39C7R2_9CAUD</name>
<keyword evidence="1" id="KW-0812">Transmembrane</keyword>
<proteinExistence type="predicted"/>